<feature type="domain" description="SbsA Ig-like" evidence="5">
    <location>
        <begin position="935"/>
        <end position="1036"/>
    </location>
</feature>
<dbReference type="Pfam" id="PF04122">
    <property type="entry name" value="CW_binding_2"/>
    <property type="match status" value="3"/>
</dbReference>
<dbReference type="Pfam" id="PF25390">
    <property type="entry name" value="WD40_RLD"/>
    <property type="match status" value="2"/>
</dbReference>
<feature type="signal peptide" evidence="4">
    <location>
        <begin position="1"/>
        <end position="29"/>
    </location>
</feature>
<dbReference type="PROSITE" id="PS00626">
    <property type="entry name" value="RCC1_2"/>
    <property type="match status" value="5"/>
</dbReference>
<dbReference type="RefSeq" id="WP_054875009.1">
    <property type="nucleotide sequence ID" value="NZ_LKET01000030.1"/>
</dbReference>
<reference evidence="8 9" key="1">
    <citation type="submission" date="2015-09" db="EMBL/GenBank/DDBJ databases">
        <title>Genome sequence of Oxobacter pfennigii DSM 3222.</title>
        <authorList>
            <person name="Poehlein A."/>
            <person name="Bengelsdorf F.R."/>
            <person name="Schiel-Bengelsdorf B."/>
            <person name="Duerre P."/>
            <person name="Daniel R."/>
        </authorList>
    </citation>
    <scope>NUCLEOTIDE SEQUENCE [LARGE SCALE GENOMIC DNA]</scope>
    <source>
        <strain evidence="8 9">DSM 3222</strain>
    </source>
</reference>
<evidence type="ECO:0000256" key="1">
    <source>
        <dbReference type="ARBA" id="ARBA00022658"/>
    </source>
</evidence>
<dbReference type="EMBL" id="LKET01000030">
    <property type="protein sequence ID" value="KPU44461.1"/>
    <property type="molecule type" value="Genomic_DNA"/>
</dbReference>
<dbReference type="InterPro" id="IPR009091">
    <property type="entry name" value="RCC1/BLIP-II"/>
</dbReference>
<dbReference type="InterPro" id="IPR051553">
    <property type="entry name" value="Ran_GTPase-activating"/>
</dbReference>
<dbReference type="InterPro" id="IPR007253">
    <property type="entry name" value="Cell_wall-bd_2"/>
</dbReference>
<feature type="chain" id="PRO_5006153256" evidence="4">
    <location>
        <begin position="30"/>
        <end position="1742"/>
    </location>
</feature>
<evidence type="ECO:0000259" key="5">
    <source>
        <dbReference type="Pfam" id="PF13205"/>
    </source>
</evidence>
<dbReference type="InterPro" id="IPR000408">
    <property type="entry name" value="Reg_chr_condens"/>
</dbReference>
<dbReference type="Gene3D" id="3.40.50.12090">
    <property type="match status" value="2"/>
</dbReference>
<evidence type="ECO:0000313" key="9">
    <source>
        <dbReference type="Proteomes" id="UP000050326"/>
    </source>
</evidence>
<evidence type="ECO:0000256" key="2">
    <source>
        <dbReference type="ARBA" id="ARBA00022729"/>
    </source>
</evidence>
<feature type="domain" description="RCC1-like" evidence="7">
    <location>
        <begin position="597"/>
        <end position="827"/>
    </location>
</feature>
<keyword evidence="2 4" id="KW-0732">Signal</keyword>
<comment type="caution">
    <text evidence="8">The sequence shown here is derived from an EMBL/GenBank/DDBJ whole genome shotgun (WGS) entry which is preliminary data.</text>
</comment>
<feature type="domain" description="SbsA Ig-like" evidence="5">
    <location>
        <begin position="1046"/>
        <end position="1146"/>
    </location>
</feature>
<dbReference type="STRING" id="36849.OXPF_19550"/>
<protein>
    <submittedName>
        <fullName evidence="8">N-acetylmuramoyl-L-alanine amidase LytC</fullName>
        <ecNumber evidence="8">3.5.1.28</ecNumber>
    </submittedName>
</protein>
<feature type="domain" description="SbsA Ig-like" evidence="5">
    <location>
        <begin position="390"/>
        <end position="490"/>
    </location>
</feature>
<dbReference type="PRINTS" id="PR00633">
    <property type="entry name" value="RCCNDNSATION"/>
</dbReference>
<name>A0A0P8W9T6_9CLOT</name>
<dbReference type="PATRIC" id="fig|36849.3.peg.2063"/>
<evidence type="ECO:0000256" key="3">
    <source>
        <dbReference type="ARBA" id="ARBA00022737"/>
    </source>
</evidence>
<dbReference type="Proteomes" id="UP000050326">
    <property type="component" value="Unassembled WGS sequence"/>
</dbReference>
<dbReference type="Pfam" id="PF16472">
    <property type="entry name" value="DUF5050"/>
    <property type="match status" value="1"/>
</dbReference>
<proteinExistence type="predicted"/>
<dbReference type="SUPFAM" id="SSF50985">
    <property type="entry name" value="RCC1/BLIP-II"/>
    <property type="match status" value="3"/>
</dbReference>
<dbReference type="PANTHER" id="PTHR45982:SF1">
    <property type="entry name" value="REGULATOR OF CHROMOSOME CONDENSATION"/>
    <property type="match status" value="1"/>
</dbReference>
<evidence type="ECO:0000313" key="8">
    <source>
        <dbReference type="EMBL" id="KPU44461.1"/>
    </source>
</evidence>
<keyword evidence="3" id="KW-0677">Repeat</keyword>
<dbReference type="SUPFAM" id="SSF69304">
    <property type="entry name" value="Tricorn protease N-terminal domain"/>
    <property type="match status" value="1"/>
</dbReference>
<dbReference type="InterPro" id="IPR058923">
    <property type="entry name" value="RCC1-like_dom"/>
</dbReference>
<dbReference type="Gene3D" id="2.60.40.3710">
    <property type="match status" value="1"/>
</dbReference>
<dbReference type="InterPro" id="IPR032812">
    <property type="entry name" value="SbsA_Ig"/>
</dbReference>
<sequence length="1742" mass="188520">MKNKRILSLIITAAILFSLLPGGAYYAVAADTTGAGHVMQVYQKVEMSGGYALALKTDGTVWFWGYEIRPDQGGWARSRPGKIEGLNEIVSISAGDSHAAALKEDGTVWSWGNNGSGQLGDGTRGDKATPVMAVGLDDVISISSGGMHTLALKKDGTVWAWGDNSKGQLGDGTQVNGRTPVKVAGLADVAAIYSGYAHSMAVKKDGTVWAFGDNSKGQLGDGTTEDRLLPVKINISGDVLALSLGREHSAALKKDRTVWAWGDNSKGQLGDGTNIQKSSPVMVKGLSNIKMLSSGWYHSMALKEDGSVWTWGANNSGQLGTGSMEDKNIPVKVQGLWDIRAVDAGYDTSLVIKTDSTVWSWGNNESGQLADGTIYNSKYSPIQANVDVDFPKIVSSSPNNEDKDIAVFKSITVKFSENVEPGISYNNITVKDYSGSVVEMNKELSKDILTITPRESLKNDAAYTVSIPEGAVIDKEENRLLEEYKFGFTTGNALSTAANIDEVSPGNNERHVVLDSKFTLKFNKSIIAGENFEGIGIKDEKNNNIEISKGISDNTIILTPKSPLVLNTRYTVTIPSGAVKYNEGGALTGDYVSSFTTLEPSDIVAVSAGKEHSLALRADGKLYVWGSNEYGQLGNGMIFSSIPHSFNTPFPVPDLTDVAAVSAGENHSLALKKDGTVYSWGFNMYGTGEIDPTYVDLYGSPYKVPGLQNIIAVSAGKDYSMALQNDGTVWTWYSNMYDDNGGSLPEKVPGLTDVTAIAAGNDRFLALKEDGTVWAWGNNLNEALGVKGNGEIPSKVIGLADVASIDTGEEYNVALKKDGTMYVWGKDAAYIASGARGIKDAAAVSAGYSHITVLKKDGTGWFWGESIMGNAQYAISEARKIDFPDGARAFSSGRYFDIAIGKDSSVWAFGVNRSGQLGDGTNNNTEYLVKALPSNIPFKINYIQPYNNSTYAQAFEPVIIAFNKNIIEGDNYGSIAIKDGTGSVPVKKEIDKNILTITPLEDLEYSKGYTVELPQDAVKDDGGSILKDDLKFSFTTVRPKNAENPPLLVRGTYPEDGMEITGADDAITVNFNMEIAGGTNYSSINVRDSGGNTVPSSVSFKNSRLTIKPDTILNAGETYTVTLPAGSVKDSYKGMVLEEDNSFEFSVKAVPEGKISRYAGNNRYETSIKISQAGWTSSQNVVLATGEDFPDALSAAPLAEKLDAPILLTDKTALRSSLGEELERLGARNIFIIGGEGAVSKSVKDELERKGMSVIRLSGNDRYDTSLKVADYMNTNFGISREIVVATGNDFPDALSIAPVAAKKGMPIILTPRSELPENIKEYIDINGITKAFVVGGTGVISDAVANKLPDGERINGNDRYETNIAVLERFKDDLDFGSIYVSTGNDFPDALAGSVLATKTLSPIVLTGKQLEQKTKDFIEDNMPQLKEVKALGGEGVVPSSALLPIAPVSDNIGGETGDMAVYGTEAVFSGGFIYYNDNVENGFLYKIKDDLTGRVKLSNDSPRYINVMEGWIYYVNQSDDDKLYKIKADGNQRTKLTDYSVWNIRVSGDWIYYVRDDSPNMQSPRLYRIKTDGAGNTKVSDDWIMGFAISEGFIYYSGSSDYDRTYRMKLDGTGKQSVINNSVYSLDVVGEWIFYSRETDTGDTAIYKSKSDGTGDEILIAPRAYKAAVLGDFVYYCNGLDGYKLYRIRTDGSENIRLDDDNRSYGFNLAGDWLYYMNSSKGSIFYNTKTGEEVINRPID</sequence>
<dbReference type="Pfam" id="PF13205">
    <property type="entry name" value="Big_5"/>
    <property type="match status" value="3"/>
</dbReference>
<dbReference type="PANTHER" id="PTHR45982">
    <property type="entry name" value="REGULATOR OF CHROMOSOME CONDENSATION"/>
    <property type="match status" value="1"/>
</dbReference>
<keyword evidence="8" id="KW-0378">Hydrolase</keyword>
<evidence type="ECO:0000259" key="7">
    <source>
        <dbReference type="Pfam" id="PF25390"/>
    </source>
</evidence>
<feature type="domain" description="Prolow-density lipoprotein receptor-related protein 1-like beta-propeller" evidence="6">
    <location>
        <begin position="1470"/>
        <end position="1728"/>
    </location>
</feature>
<dbReference type="GO" id="GO:0008745">
    <property type="term" value="F:N-acetylmuramoyl-L-alanine amidase activity"/>
    <property type="evidence" value="ECO:0007669"/>
    <property type="project" value="UniProtKB-EC"/>
</dbReference>
<evidence type="ECO:0000259" key="6">
    <source>
        <dbReference type="Pfam" id="PF16472"/>
    </source>
</evidence>
<evidence type="ECO:0000256" key="4">
    <source>
        <dbReference type="SAM" id="SignalP"/>
    </source>
</evidence>
<organism evidence="8 9">
    <name type="scientific">Oxobacter pfennigii</name>
    <dbReference type="NCBI Taxonomy" id="36849"/>
    <lineage>
        <taxon>Bacteria</taxon>
        <taxon>Bacillati</taxon>
        <taxon>Bacillota</taxon>
        <taxon>Clostridia</taxon>
        <taxon>Eubacteriales</taxon>
        <taxon>Clostridiaceae</taxon>
        <taxon>Oxobacter</taxon>
    </lineage>
</organism>
<keyword evidence="1" id="KW-0344">Guanine-nucleotide releasing factor</keyword>
<accession>A0A0P8W9T6</accession>
<dbReference type="Pfam" id="PF00415">
    <property type="entry name" value="RCC1"/>
    <property type="match status" value="1"/>
</dbReference>
<feature type="domain" description="RCC1-like" evidence="7">
    <location>
        <begin position="40"/>
        <end position="280"/>
    </location>
</feature>
<dbReference type="PROSITE" id="PS50012">
    <property type="entry name" value="RCC1_3"/>
    <property type="match status" value="10"/>
</dbReference>
<gene>
    <name evidence="8" type="primary">lytC_9</name>
    <name evidence="8" type="ORF">OXPF_19550</name>
</gene>
<dbReference type="OrthoDB" id="27389at2"/>
<dbReference type="Gene3D" id="2.130.10.30">
    <property type="entry name" value="Regulator of chromosome condensation 1/beta-lactamase-inhibitor protein II"/>
    <property type="match status" value="5"/>
</dbReference>
<dbReference type="EC" id="3.5.1.28" evidence="8"/>
<keyword evidence="9" id="KW-1185">Reference proteome</keyword>
<dbReference type="InterPro" id="IPR032485">
    <property type="entry name" value="LRP1-like_beta_prop"/>
</dbReference>